<dbReference type="Proteomes" id="UP000199005">
    <property type="component" value="Unassembled WGS sequence"/>
</dbReference>
<dbReference type="Pfam" id="PF05973">
    <property type="entry name" value="Gp49"/>
    <property type="match status" value="1"/>
</dbReference>
<dbReference type="InterPro" id="IPR009241">
    <property type="entry name" value="HigB-like"/>
</dbReference>
<evidence type="ECO:0000313" key="1">
    <source>
        <dbReference type="EMBL" id="SEI41714.1"/>
    </source>
</evidence>
<organism evidence="1 2">
    <name type="scientific">Azotobacter beijerinckii</name>
    <dbReference type="NCBI Taxonomy" id="170623"/>
    <lineage>
        <taxon>Bacteria</taxon>
        <taxon>Pseudomonadati</taxon>
        <taxon>Pseudomonadota</taxon>
        <taxon>Gammaproteobacteria</taxon>
        <taxon>Pseudomonadales</taxon>
        <taxon>Pseudomonadaceae</taxon>
        <taxon>Azotobacter</taxon>
    </lineage>
</organism>
<gene>
    <name evidence="1" type="ORF">SAMN04244579_00318</name>
</gene>
<accession>A0A1H6QL76</accession>
<evidence type="ECO:0000313" key="2">
    <source>
        <dbReference type="Proteomes" id="UP000199005"/>
    </source>
</evidence>
<dbReference type="AlphaFoldDB" id="A0A1H6QL76"/>
<proteinExistence type="predicted"/>
<protein>
    <submittedName>
        <fullName evidence="1">Phage derived protein Gp49-like</fullName>
    </submittedName>
</protein>
<sequence>MNYTITYYSESIQDDVLALPSGLRGRYFALADRMELHGPNLGEPHSKAFGDGLFELRLKAA</sequence>
<reference evidence="1 2" key="1">
    <citation type="submission" date="2016-10" db="EMBL/GenBank/DDBJ databases">
        <authorList>
            <person name="de Groot N.N."/>
        </authorList>
    </citation>
    <scope>NUCLEOTIDE SEQUENCE [LARGE SCALE GENOMIC DNA]</scope>
    <source>
        <strain evidence="1 2">DSM 1041</strain>
    </source>
</reference>
<name>A0A1H6QL76_9GAMM</name>
<dbReference type="EMBL" id="FNYO01000003">
    <property type="protein sequence ID" value="SEI41714.1"/>
    <property type="molecule type" value="Genomic_DNA"/>
</dbReference>
<dbReference type="STRING" id="170623.SAMN04244579_00318"/>